<dbReference type="InterPro" id="IPR002139">
    <property type="entry name" value="Ribo/fructo_kinase"/>
</dbReference>
<feature type="binding site" evidence="13">
    <location>
        <position position="185"/>
    </location>
    <ligand>
        <name>ATP</name>
        <dbReference type="ChEBI" id="CHEBI:30616"/>
    </ligand>
</feature>
<protein>
    <recommendedName>
        <fullName evidence="3 13">Ribokinase</fullName>
        <shortName evidence="13">RK</shortName>
        <ecNumber evidence="2 13">2.7.1.15</ecNumber>
    </recommendedName>
</protein>
<comment type="similarity">
    <text evidence="1">Belongs to the carbohydrate kinase pfkB family.</text>
</comment>
<feature type="binding site" evidence="13">
    <location>
        <begin position="11"/>
        <end position="13"/>
    </location>
    <ligand>
        <name>substrate</name>
    </ligand>
</feature>
<comment type="caution">
    <text evidence="13">Lacks conserved residue(s) required for the propagation of feature annotation.</text>
</comment>
<keyword evidence="6 13" id="KW-0479">Metal-binding</keyword>
<keyword evidence="16" id="KW-1185">Reference proteome</keyword>
<dbReference type="HAMAP" id="MF_01987">
    <property type="entry name" value="Ribokinase"/>
    <property type="match status" value="1"/>
</dbReference>
<comment type="caution">
    <text evidence="15">The sequence shown here is derived from an EMBL/GenBank/DDBJ whole genome shotgun (WGS) entry which is preliminary data.</text>
</comment>
<evidence type="ECO:0000259" key="14">
    <source>
        <dbReference type="Pfam" id="PF00294"/>
    </source>
</evidence>
<dbReference type="NCBIfam" id="TIGR02152">
    <property type="entry name" value="D_ribokin_bact"/>
    <property type="match status" value="1"/>
</dbReference>
<dbReference type="UniPathway" id="UPA00916">
    <property type="reaction ID" value="UER00889"/>
</dbReference>
<evidence type="ECO:0000256" key="1">
    <source>
        <dbReference type="ARBA" id="ARBA00005380"/>
    </source>
</evidence>
<evidence type="ECO:0000256" key="10">
    <source>
        <dbReference type="ARBA" id="ARBA00022842"/>
    </source>
</evidence>
<feature type="binding site" evidence="13">
    <location>
        <begin position="253"/>
        <end position="254"/>
    </location>
    <ligand>
        <name>ATP</name>
        <dbReference type="ChEBI" id="CHEBI:30616"/>
    </ligand>
</feature>
<dbReference type="GO" id="GO:0004747">
    <property type="term" value="F:ribokinase activity"/>
    <property type="evidence" value="ECO:0007669"/>
    <property type="project" value="UniProtKB-UniRule"/>
</dbReference>
<feature type="binding site" evidence="13">
    <location>
        <position position="248"/>
    </location>
    <ligand>
        <name>K(+)</name>
        <dbReference type="ChEBI" id="CHEBI:29103"/>
    </ligand>
</feature>
<keyword evidence="5 13" id="KW-0808">Transferase</keyword>
<evidence type="ECO:0000256" key="5">
    <source>
        <dbReference type="ARBA" id="ARBA00022679"/>
    </source>
</evidence>
<feature type="binding site" evidence="13">
    <location>
        <begin position="222"/>
        <end position="227"/>
    </location>
    <ligand>
        <name>ATP</name>
        <dbReference type="ChEBI" id="CHEBI:30616"/>
    </ligand>
</feature>
<evidence type="ECO:0000256" key="4">
    <source>
        <dbReference type="ARBA" id="ARBA00022490"/>
    </source>
</evidence>
<dbReference type="GO" id="GO:0005829">
    <property type="term" value="C:cytosol"/>
    <property type="evidence" value="ECO:0007669"/>
    <property type="project" value="TreeGrafter"/>
</dbReference>
<feature type="active site" description="Proton acceptor" evidence="13">
    <location>
        <position position="254"/>
    </location>
</feature>
<sequence length="305" mass="31378">MKQIIVIGSSNTDMVVKAAKLPGPGETILGGTFLMNPGGKGANQAMAAQRLGESKVIFIAKIGSDVFGQEAIDGFKRAGMDTRFVLKDGTAPSGIALISVDEQGENAIMVAPGANANLSAVEVAVALDACPEAELVLLQLEIPLDTVERSVVACAQKGIRVILNPAPARNLSDEILKHLYLITPNETEAELLTGVTVTDLDSARRAARILHDEKGVGNVIITLGAKGAFFYNTSLELLVPAPAVAAVDTTAAGDVFNGALVVALSEAMPLPDALAFACQAAALSVTRLGAQSSIPSRAEVNAALG</sequence>
<feature type="binding site" evidence="13">
    <location>
        <position position="284"/>
    </location>
    <ligand>
        <name>K(+)</name>
        <dbReference type="ChEBI" id="CHEBI:29103"/>
    </ligand>
</feature>
<evidence type="ECO:0000256" key="13">
    <source>
        <dbReference type="HAMAP-Rule" id="MF_01987"/>
    </source>
</evidence>
<feature type="binding site" evidence="13">
    <location>
        <begin position="39"/>
        <end position="43"/>
    </location>
    <ligand>
        <name>substrate</name>
    </ligand>
</feature>
<name>A0A7C9F6E6_9BACT</name>
<keyword evidence="11 13" id="KW-0630">Potassium</keyword>
<dbReference type="CDD" id="cd01174">
    <property type="entry name" value="ribokinase"/>
    <property type="match status" value="1"/>
</dbReference>
<dbReference type="EC" id="2.7.1.15" evidence="2 13"/>
<accession>A0A7C9F6E6</accession>
<dbReference type="GO" id="GO:0046872">
    <property type="term" value="F:metal ion binding"/>
    <property type="evidence" value="ECO:0007669"/>
    <property type="project" value="UniProtKB-KW"/>
</dbReference>
<dbReference type="Pfam" id="PF00294">
    <property type="entry name" value="PfkB"/>
    <property type="match status" value="1"/>
</dbReference>
<keyword evidence="12 13" id="KW-0119">Carbohydrate metabolism</keyword>
<proteinExistence type="inferred from homology"/>
<dbReference type="FunFam" id="3.40.1190.20:FF:000012">
    <property type="entry name" value="Ribokinase"/>
    <property type="match status" value="1"/>
</dbReference>
<dbReference type="PRINTS" id="PR00990">
    <property type="entry name" value="RIBOKINASE"/>
</dbReference>
<evidence type="ECO:0000256" key="9">
    <source>
        <dbReference type="ARBA" id="ARBA00022840"/>
    </source>
</evidence>
<evidence type="ECO:0000256" key="11">
    <source>
        <dbReference type="ARBA" id="ARBA00022958"/>
    </source>
</evidence>
<evidence type="ECO:0000256" key="12">
    <source>
        <dbReference type="ARBA" id="ARBA00023277"/>
    </source>
</evidence>
<comment type="catalytic activity">
    <reaction evidence="13">
        <text>D-ribose + ATP = D-ribose 5-phosphate + ADP + H(+)</text>
        <dbReference type="Rhea" id="RHEA:13697"/>
        <dbReference type="ChEBI" id="CHEBI:15378"/>
        <dbReference type="ChEBI" id="CHEBI:30616"/>
        <dbReference type="ChEBI" id="CHEBI:47013"/>
        <dbReference type="ChEBI" id="CHEBI:78346"/>
        <dbReference type="ChEBI" id="CHEBI:456216"/>
        <dbReference type="EC" id="2.7.1.15"/>
    </reaction>
</comment>
<evidence type="ECO:0000256" key="3">
    <source>
        <dbReference type="ARBA" id="ARBA00016943"/>
    </source>
</evidence>
<dbReference type="PANTHER" id="PTHR10584:SF166">
    <property type="entry name" value="RIBOKINASE"/>
    <property type="match status" value="1"/>
</dbReference>
<comment type="subcellular location">
    <subcellularLocation>
        <location evidence="13">Cytoplasm</location>
    </subcellularLocation>
</comment>
<evidence type="ECO:0000256" key="7">
    <source>
        <dbReference type="ARBA" id="ARBA00022741"/>
    </source>
</evidence>
<dbReference type="PANTHER" id="PTHR10584">
    <property type="entry name" value="SUGAR KINASE"/>
    <property type="match status" value="1"/>
</dbReference>
<dbReference type="EMBL" id="WHLY01000002">
    <property type="protein sequence ID" value="MPR34206.1"/>
    <property type="molecule type" value="Genomic_DNA"/>
</dbReference>
<keyword evidence="10 13" id="KW-0460">Magnesium</keyword>
<evidence type="ECO:0000256" key="6">
    <source>
        <dbReference type="ARBA" id="ARBA00022723"/>
    </source>
</evidence>
<organism evidence="15 16">
    <name type="scientific">Salmonirosea aquatica</name>
    <dbReference type="NCBI Taxonomy" id="2654236"/>
    <lineage>
        <taxon>Bacteria</taxon>
        <taxon>Pseudomonadati</taxon>
        <taxon>Bacteroidota</taxon>
        <taxon>Cytophagia</taxon>
        <taxon>Cytophagales</taxon>
        <taxon>Spirosomataceae</taxon>
        <taxon>Salmonirosea</taxon>
    </lineage>
</organism>
<dbReference type="GO" id="GO:0005524">
    <property type="term" value="F:ATP binding"/>
    <property type="evidence" value="ECO:0007669"/>
    <property type="project" value="UniProtKB-UniRule"/>
</dbReference>
<evidence type="ECO:0000256" key="8">
    <source>
        <dbReference type="ARBA" id="ARBA00022777"/>
    </source>
</evidence>
<dbReference type="Proteomes" id="UP000479293">
    <property type="component" value="Unassembled WGS sequence"/>
</dbReference>
<comment type="cofactor">
    <cofactor evidence="13">
        <name>Mg(2+)</name>
        <dbReference type="ChEBI" id="CHEBI:18420"/>
    </cofactor>
    <text evidence="13">Requires a divalent cation, most likely magnesium in vivo, as an electrophilic catalyst to aid phosphoryl group transfer. It is the chelate of the metal and the nucleotide that is the actual substrate.</text>
</comment>
<feature type="binding site" evidence="13">
    <location>
        <position position="250"/>
    </location>
    <ligand>
        <name>K(+)</name>
        <dbReference type="ChEBI" id="CHEBI:29103"/>
    </ligand>
</feature>
<comment type="function">
    <text evidence="13">Catalyzes the phosphorylation of ribose at O-5 in a reaction requiring ATP and magnesium. The resulting D-ribose-5-phosphate can then be used either for sythesis of nucleotides, histidine, and tryptophan, or as a component of the pentose phosphate pathway.</text>
</comment>
<feature type="binding site" evidence="13">
    <location>
        <position position="293"/>
    </location>
    <ligand>
        <name>K(+)</name>
        <dbReference type="ChEBI" id="CHEBI:29103"/>
    </ligand>
</feature>
<dbReference type="InterPro" id="IPR011877">
    <property type="entry name" value="Ribokinase"/>
</dbReference>
<feature type="binding site" evidence="13">
    <location>
        <position position="287"/>
    </location>
    <ligand>
        <name>K(+)</name>
        <dbReference type="ChEBI" id="CHEBI:29103"/>
    </ligand>
</feature>
<dbReference type="RefSeq" id="WP_152760215.1">
    <property type="nucleotide sequence ID" value="NZ_WHLY01000002.1"/>
</dbReference>
<dbReference type="GO" id="GO:0019303">
    <property type="term" value="P:D-ribose catabolic process"/>
    <property type="evidence" value="ECO:0007669"/>
    <property type="project" value="UniProtKB-UniRule"/>
</dbReference>
<evidence type="ECO:0000256" key="2">
    <source>
        <dbReference type="ARBA" id="ARBA00012035"/>
    </source>
</evidence>
<comment type="similarity">
    <text evidence="13">Belongs to the carbohydrate kinase PfkB family. Ribokinase subfamily.</text>
</comment>
<gene>
    <name evidence="13 15" type="primary">rbsK</name>
    <name evidence="15" type="ORF">GBK04_12775</name>
</gene>
<dbReference type="SUPFAM" id="SSF53613">
    <property type="entry name" value="Ribokinase-like"/>
    <property type="match status" value="1"/>
</dbReference>
<feature type="binding site" evidence="13">
    <location>
        <position position="141"/>
    </location>
    <ligand>
        <name>substrate</name>
    </ligand>
</feature>
<dbReference type="InterPro" id="IPR002173">
    <property type="entry name" value="Carboh/pur_kinase_PfkB_CS"/>
</dbReference>
<feature type="binding site" evidence="13">
    <location>
        <position position="254"/>
    </location>
    <ligand>
        <name>substrate</name>
    </ligand>
</feature>
<evidence type="ECO:0000313" key="15">
    <source>
        <dbReference type="EMBL" id="MPR34206.1"/>
    </source>
</evidence>
<dbReference type="PROSITE" id="PS00584">
    <property type="entry name" value="PFKB_KINASES_2"/>
    <property type="match status" value="1"/>
</dbReference>
<dbReference type="Gene3D" id="3.40.1190.20">
    <property type="match status" value="1"/>
</dbReference>
<dbReference type="InterPro" id="IPR011611">
    <property type="entry name" value="PfkB_dom"/>
</dbReference>
<keyword evidence="9 13" id="KW-0067">ATP-binding</keyword>
<dbReference type="NCBIfam" id="NF008353">
    <property type="entry name" value="PRK11142.1"/>
    <property type="match status" value="1"/>
</dbReference>
<comment type="pathway">
    <text evidence="13">Carbohydrate metabolism; D-ribose degradation; D-ribose 5-phosphate from beta-D-ribopyranose: step 2/2.</text>
</comment>
<keyword evidence="4 13" id="KW-0963">Cytoplasm</keyword>
<comment type="activity regulation">
    <text evidence="13">Activated by a monovalent cation that binds near, but not in, the active site. The most likely occupant of the site in vivo is potassium. Ion binding induces a conformational change that may alter substrate affinity.</text>
</comment>
<feature type="domain" description="Carbohydrate kinase PfkB" evidence="14">
    <location>
        <begin position="1"/>
        <end position="296"/>
    </location>
</feature>
<keyword evidence="7 13" id="KW-0547">Nucleotide-binding</keyword>
<dbReference type="InterPro" id="IPR029056">
    <property type="entry name" value="Ribokinase-like"/>
</dbReference>
<comment type="subunit">
    <text evidence="13">Homodimer.</text>
</comment>
<feature type="binding site" evidence="13">
    <location>
        <position position="289"/>
    </location>
    <ligand>
        <name>K(+)</name>
        <dbReference type="ChEBI" id="CHEBI:29103"/>
    </ligand>
</feature>
<reference evidence="15 16" key="1">
    <citation type="submission" date="2019-10" db="EMBL/GenBank/DDBJ databases">
        <title>Draft Genome Sequence of Cytophagaceae sp. SJW1-29.</title>
        <authorList>
            <person name="Choi A."/>
        </authorList>
    </citation>
    <scope>NUCLEOTIDE SEQUENCE [LARGE SCALE GENOMIC DNA]</scope>
    <source>
        <strain evidence="15 16">SJW1-29</strain>
    </source>
</reference>
<keyword evidence="8 13" id="KW-0418">Kinase</keyword>
<evidence type="ECO:0000313" key="16">
    <source>
        <dbReference type="Proteomes" id="UP000479293"/>
    </source>
</evidence>
<dbReference type="AlphaFoldDB" id="A0A7C9F6E6"/>